<name>W6UK60_ECHGR</name>
<feature type="compositionally biased region" description="Basic and acidic residues" evidence="1">
    <location>
        <begin position="134"/>
        <end position="145"/>
    </location>
</feature>
<feature type="region of interest" description="Disordered" evidence="1">
    <location>
        <begin position="82"/>
        <end position="145"/>
    </location>
</feature>
<proteinExistence type="predicted"/>
<dbReference type="AlphaFoldDB" id="W6UK60"/>
<dbReference type="Proteomes" id="UP000019149">
    <property type="component" value="Unassembled WGS sequence"/>
</dbReference>
<organism evidence="2 3">
    <name type="scientific">Echinococcus granulosus</name>
    <name type="common">Hydatid tapeworm</name>
    <dbReference type="NCBI Taxonomy" id="6210"/>
    <lineage>
        <taxon>Eukaryota</taxon>
        <taxon>Metazoa</taxon>
        <taxon>Spiralia</taxon>
        <taxon>Lophotrochozoa</taxon>
        <taxon>Platyhelminthes</taxon>
        <taxon>Cestoda</taxon>
        <taxon>Eucestoda</taxon>
        <taxon>Cyclophyllidea</taxon>
        <taxon>Taeniidae</taxon>
        <taxon>Echinococcus</taxon>
        <taxon>Echinococcus granulosus group</taxon>
    </lineage>
</organism>
<dbReference type="KEGG" id="egl:EGR_11244"/>
<feature type="compositionally biased region" description="Acidic residues" evidence="1">
    <location>
        <begin position="119"/>
        <end position="130"/>
    </location>
</feature>
<feature type="compositionally biased region" description="Basic and acidic residues" evidence="1">
    <location>
        <begin position="94"/>
        <end position="118"/>
    </location>
</feature>
<dbReference type="EMBL" id="APAU02000606">
    <property type="protein sequence ID" value="EUB53899.1"/>
    <property type="molecule type" value="Genomic_DNA"/>
</dbReference>
<evidence type="ECO:0000313" key="2">
    <source>
        <dbReference type="EMBL" id="EUB53899.1"/>
    </source>
</evidence>
<dbReference type="GeneID" id="36346957"/>
<gene>
    <name evidence="2" type="ORF">EGR_11244</name>
</gene>
<keyword evidence="3" id="KW-1185">Reference proteome</keyword>
<accession>W6UK60</accession>
<evidence type="ECO:0000313" key="3">
    <source>
        <dbReference type="Proteomes" id="UP000019149"/>
    </source>
</evidence>
<dbReference type="CTD" id="36346957"/>
<sequence>MHRFHPIQGNGPMVKNCAMEETAKSSLVITMPPLDDWSVEEEEDTGRRKIEMLGYTHCIGVCMFVGDGRLGAREGKVVEEGTETRVNLGGSKSETVKVKTNKNREGNMQDKDKEKKEIEEEEDKEEEETNVVEFEGKKDGGEKENKNGECLVVNVDVKKEVEVELEARAEAKVVERRTKVMKRRGREWLRRIQARVKSRLRLPRMRACVSKTTEAL</sequence>
<comment type="caution">
    <text evidence="2">The sequence shown here is derived from an EMBL/GenBank/DDBJ whole genome shotgun (WGS) entry which is preliminary data.</text>
</comment>
<evidence type="ECO:0000256" key="1">
    <source>
        <dbReference type="SAM" id="MobiDB-lite"/>
    </source>
</evidence>
<protein>
    <submittedName>
        <fullName evidence="2">Uncharacterized protein</fullName>
    </submittedName>
</protein>
<dbReference type="RefSeq" id="XP_024345095.1">
    <property type="nucleotide sequence ID" value="XM_024500491.1"/>
</dbReference>
<reference evidence="2 3" key="1">
    <citation type="journal article" date="2013" name="Nat. Genet.">
        <title>The genome of the hydatid tapeworm Echinococcus granulosus.</title>
        <authorList>
            <person name="Zheng H."/>
            <person name="Zhang W."/>
            <person name="Zhang L."/>
            <person name="Zhang Z."/>
            <person name="Li J."/>
            <person name="Lu G."/>
            <person name="Zhu Y."/>
            <person name="Wang Y."/>
            <person name="Huang Y."/>
            <person name="Liu J."/>
            <person name="Kang H."/>
            <person name="Chen J."/>
            <person name="Wang L."/>
            <person name="Chen A."/>
            <person name="Yu S."/>
            <person name="Gao Z."/>
            <person name="Jin L."/>
            <person name="Gu W."/>
            <person name="Wang Z."/>
            <person name="Zhao L."/>
            <person name="Shi B."/>
            <person name="Wen H."/>
            <person name="Lin R."/>
            <person name="Jones M.K."/>
            <person name="Brejova B."/>
            <person name="Vinar T."/>
            <person name="Zhao G."/>
            <person name="McManus D.P."/>
            <person name="Chen Z."/>
            <person name="Zhou Y."/>
            <person name="Wang S."/>
        </authorList>
    </citation>
    <scope>NUCLEOTIDE SEQUENCE [LARGE SCALE GENOMIC DNA]</scope>
</reference>